<name>A0A443L978_9RHOB</name>
<evidence type="ECO:0000256" key="1">
    <source>
        <dbReference type="SAM" id="Phobius"/>
    </source>
</evidence>
<dbReference type="RefSeq" id="WP_128151085.1">
    <property type="nucleotide sequence ID" value="NZ_SAVB01000023.1"/>
</dbReference>
<evidence type="ECO:0000313" key="3">
    <source>
        <dbReference type="Proteomes" id="UP000286594"/>
    </source>
</evidence>
<comment type="caution">
    <text evidence="2">The sequence shown here is derived from an EMBL/GenBank/DDBJ whole genome shotgun (WGS) entry which is preliminary data.</text>
</comment>
<keyword evidence="3" id="KW-1185">Reference proteome</keyword>
<dbReference type="AlphaFoldDB" id="A0A443L978"/>
<reference evidence="2 3" key="1">
    <citation type="submission" date="2019-01" db="EMBL/GenBank/DDBJ databases">
        <title>Sinorhodobacter populi sp. nov. isolated from the symptomatic bark tissue of Populus euramericana canker.</title>
        <authorList>
            <person name="Xu G."/>
        </authorList>
    </citation>
    <scope>NUCLEOTIDE SEQUENCE [LARGE SCALE GENOMIC DNA]</scope>
    <source>
        <strain evidence="2 3">CCTCC AB2012026</strain>
    </source>
</reference>
<keyword evidence="1" id="KW-0812">Transmembrane</keyword>
<dbReference type="EMBL" id="SAVB01000023">
    <property type="protein sequence ID" value="RWR45714.1"/>
    <property type="molecule type" value="Genomic_DNA"/>
</dbReference>
<sequence length="182" mass="20402">MRRTHHPGPHLMHRLRHEDGAVTIPTLFWLPLFFMIMLAGVEMMVTNLRQILLERAVDVATRELRLGNLVNLTHDQLKQKICAAIRYVPDCTENLAVEIFPVDTTTWQFANTNGTMCTDSSSTTELNPTLDYGTSNQLMVVRACLKLKAMSDMDPLGAALVKDASGRFALVAMTAYVNEPRN</sequence>
<proteinExistence type="predicted"/>
<feature type="transmembrane region" description="Helical" evidence="1">
    <location>
        <begin position="20"/>
        <end position="41"/>
    </location>
</feature>
<keyword evidence="1" id="KW-1133">Transmembrane helix</keyword>
<dbReference type="Proteomes" id="UP000286594">
    <property type="component" value="Unassembled WGS sequence"/>
</dbReference>
<gene>
    <name evidence="2" type="ORF">EOW65_15865</name>
</gene>
<organism evidence="2 3">
    <name type="scientific">Paenirhodobacter ferrireducens</name>
    <dbReference type="NCBI Taxonomy" id="1215032"/>
    <lineage>
        <taxon>Bacteria</taxon>
        <taxon>Pseudomonadati</taxon>
        <taxon>Pseudomonadota</taxon>
        <taxon>Alphaproteobacteria</taxon>
        <taxon>Rhodobacterales</taxon>
        <taxon>Rhodobacter group</taxon>
        <taxon>Paenirhodobacter</taxon>
    </lineage>
</organism>
<evidence type="ECO:0000313" key="2">
    <source>
        <dbReference type="EMBL" id="RWR45714.1"/>
    </source>
</evidence>
<protein>
    <recommendedName>
        <fullName evidence="4">Pilus assembly protein</fullName>
    </recommendedName>
</protein>
<dbReference type="OrthoDB" id="7907064at2"/>
<evidence type="ECO:0008006" key="4">
    <source>
        <dbReference type="Google" id="ProtNLM"/>
    </source>
</evidence>
<keyword evidence="1" id="KW-0472">Membrane</keyword>
<accession>A0A443L978</accession>